<reference evidence="1" key="1">
    <citation type="submission" date="2014-11" db="EMBL/GenBank/DDBJ databases">
        <authorList>
            <person name="Amaro Gonzalez C."/>
        </authorList>
    </citation>
    <scope>NUCLEOTIDE SEQUENCE</scope>
</reference>
<protein>
    <submittedName>
        <fullName evidence="1">Uncharacterized protein</fullName>
    </submittedName>
</protein>
<proteinExistence type="predicted"/>
<reference evidence="1" key="2">
    <citation type="journal article" date="2015" name="Fish Shellfish Immunol.">
        <title>Early steps in the European eel (Anguilla anguilla)-Vibrio vulnificus interaction in the gills: Role of the RtxA13 toxin.</title>
        <authorList>
            <person name="Callol A."/>
            <person name="Pajuelo D."/>
            <person name="Ebbesson L."/>
            <person name="Teles M."/>
            <person name="MacKenzie S."/>
            <person name="Amaro C."/>
        </authorList>
    </citation>
    <scope>NUCLEOTIDE SEQUENCE</scope>
</reference>
<dbReference type="AlphaFoldDB" id="A0A0E9UM40"/>
<dbReference type="EMBL" id="GBXM01041720">
    <property type="protein sequence ID" value="JAH66857.1"/>
    <property type="molecule type" value="Transcribed_RNA"/>
</dbReference>
<sequence>MFTSVLLVNHLKQTFSKIYFFLSWYFIKILL</sequence>
<accession>A0A0E9UM40</accession>
<organism evidence="1">
    <name type="scientific">Anguilla anguilla</name>
    <name type="common">European freshwater eel</name>
    <name type="synonym">Muraena anguilla</name>
    <dbReference type="NCBI Taxonomy" id="7936"/>
    <lineage>
        <taxon>Eukaryota</taxon>
        <taxon>Metazoa</taxon>
        <taxon>Chordata</taxon>
        <taxon>Craniata</taxon>
        <taxon>Vertebrata</taxon>
        <taxon>Euteleostomi</taxon>
        <taxon>Actinopterygii</taxon>
        <taxon>Neopterygii</taxon>
        <taxon>Teleostei</taxon>
        <taxon>Anguilliformes</taxon>
        <taxon>Anguillidae</taxon>
        <taxon>Anguilla</taxon>
    </lineage>
</organism>
<name>A0A0E9UM40_ANGAN</name>
<evidence type="ECO:0000313" key="1">
    <source>
        <dbReference type="EMBL" id="JAH66857.1"/>
    </source>
</evidence>